<dbReference type="PROSITE" id="PS51855">
    <property type="entry name" value="MGS"/>
    <property type="match status" value="1"/>
</dbReference>
<comment type="pathway">
    <text evidence="2 10">Purine metabolism; IMP biosynthesis via de novo pathway; 5-formamido-1-(5-phospho-D-ribosyl)imidazole-4-carboxamide from 5-amino-1-(5-phospho-D-ribosyl)imidazole-4-carboxamide (10-formyl THF route): step 1/1.</text>
</comment>
<dbReference type="InterPro" id="IPR011607">
    <property type="entry name" value="MGS-like_dom"/>
</dbReference>
<protein>
    <recommendedName>
        <fullName evidence="10">Bifunctional purine biosynthesis protein PurH</fullName>
    </recommendedName>
    <domain>
        <recommendedName>
            <fullName evidence="10">Phosphoribosylaminoimidazolecarboxamide formyltransferase</fullName>
            <ecNumber evidence="10">2.1.2.3</ecNumber>
        </recommendedName>
        <alternativeName>
            <fullName evidence="10">AICAR transformylase</fullName>
        </alternativeName>
    </domain>
    <domain>
        <recommendedName>
            <fullName evidence="10">IMP cyclohydrolase</fullName>
            <ecNumber evidence="10">3.5.4.10</ecNumber>
        </recommendedName>
        <alternativeName>
            <fullName evidence="10">ATIC</fullName>
        </alternativeName>
        <alternativeName>
            <fullName evidence="10">IMP synthase</fullName>
        </alternativeName>
        <alternativeName>
            <fullName evidence="10">Inosinicase</fullName>
        </alternativeName>
    </domain>
</protein>
<evidence type="ECO:0000313" key="12">
    <source>
        <dbReference type="Proteomes" id="UP000035287"/>
    </source>
</evidence>
<comment type="similarity">
    <text evidence="3 10">Belongs to the PurH family.</text>
</comment>
<reference evidence="11 12" key="1">
    <citation type="submission" date="2015-06" db="EMBL/GenBank/DDBJ databases">
        <authorList>
            <person name="Zeng Y."/>
            <person name="Huang Y."/>
        </authorList>
    </citation>
    <scope>NUCLEOTIDE SEQUENCE [LARGE SCALE GENOMIC DNA]</scope>
    <source>
        <strain evidence="11 12">PQ-2</strain>
    </source>
</reference>
<keyword evidence="12" id="KW-1185">Reference proteome</keyword>
<dbReference type="EC" id="2.1.2.3" evidence="10"/>
<dbReference type="Pfam" id="PF01808">
    <property type="entry name" value="AICARFT_IMPCHas"/>
    <property type="match status" value="1"/>
</dbReference>
<dbReference type="GO" id="GO:0003937">
    <property type="term" value="F:IMP cyclohydrolase activity"/>
    <property type="evidence" value="ECO:0007669"/>
    <property type="project" value="UniProtKB-UniRule"/>
</dbReference>
<dbReference type="CDD" id="cd01421">
    <property type="entry name" value="IMPCH"/>
    <property type="match status" value="1"/>
</dbReference>
<dbReference type="SMART" id="SM00798">
    <property type="entry name" value="AICARFT_IMPCHas"/>
    <property type="match status" value="1"/>
</dbReference>
<dbReference type="Proteomes" id="UP000035287">
    <property type="component" value="Chromosome"/>
</dbReference>
<dbReference type="OrthoDB" id="9802065at2"/>
<dbReference type="EMBL" id="CP011770">
    <property type="protein sequence ID" value="AKM08957.1"/>
    <property type="molecule type" value="Genomic_DNA"/>
</dbReference>
<dbReference type="AlphaFoldDB" id="A0A0G3XCP1"/>
<dbReference type="SUPFAM" id="SSF52335">
    <property type="entry name" value="Methylglyoxal synthase-like"/>
    <property type="match status" value="1"/>
</dbReference>
<evidence type="ECO:0000256" key="1">
    <source>
        <dbReference type="ARBA" id="ARBA00004844"/>
    </source>
</evidence>
<dbReference type="Gene3D" id="3.40.50.1380">
    <property type="entry name" value="Methylglyoxal synthase-like domain"/>
    <property type="match status" value="1"/>
</dbReference>
<comment type="domain">
    <text evidence="10">The IMP cyclohydrolase activity resides in the N-terminal region.</text>
</comment>
<dbReference type="FunFam" id="3.40.140.20:FF:000002">
    <property type="entry name" value="Bifunctional purine biosynthesis protein PurH"/>
    <property type="match status" value="1"/>
</dbReference>
<dbReference type="InterPro" id="IPR016193">
    <property type="entry name" value="Cytidine_deaminase-like"/>
</dbReference>
<comment type="pathway">
    <text evidence="1 10">Purine metabolism; IMP biosynthesis via de novo pathway; IMP from 5-formamido-1-(5-phospho-D-ribosyl)imidazole-4-carboxamide: step 1/1.</text>
</comment>
<sequence length="530" mass="56110">MQDPVTIRRALLSVSDKTGLVELGQALAARKVELVSTGGTAKALREAGLTVKDISDLTGFPEMMDGRVKTLHPMVHGGLLAVRDNPEHAKAMQDHAIGAIDLVVVNLYPFVQTVASGADRDTIIENIDIGGPSMVRSAAKNHAYVTLLTDPDDYAALITEMDAGVGATSFDFRKMLAAKAFAATAAYDAAIASWFAHADQGQKFPPRRSVAAKLVSTLRYGENPHQDAALYVPEGPHVMGLPQAEQVQGKELSYNNYNDANAALELVAEFRDGPPTVVIVKHANPCGVATGETLVEAWDKALACDSVSAFGGIVAVNRPLDVATAEAISKIFTEVVVAPGASDEAKAVFAKKKNLRLLITQGLPDPRRVGQNITIIAGGMLQQDRDNGAVDPAALKVVTKREPTEQELKDCLFAWTVARHVKSNAIVYAKDGQTAGIGAGQMNRRDSARIAAAKAMEAAETMGWDMPLTHGSAVASDAFFPFADGLLSAAEAGATAVIQPGGSIRDEEVIAAADEKGIAMVFTGMRHFRH</sequence>
<dbReference type="GO" id="GO:0004643">
    <property type="term" value="F:phosphoribosylaminoimidazolecarboxamide formyltransferase activity"/>
    <property type="evidence" value="ECO:0007669"/>
    <property type="project" value="UniProtKB-UniRule"/>
</dbReference>
<dbReference type="SMART" id="SM00851">
    <property type="entry name" value="MGS"/>
    <property type="match status" value="1"/>
</dbReference>
<comment type="catalytic activity">
    <reaction evidence="9 10">
        <text>IMP + H2O = 5-formamido-1-(5-phospho-D-ribosyl)imidazole-4-carboxamide</text>
        <dbReference type="Rhea" id="RHEA:18445"/>
        <dbReference type="ChEBI" id="CHEBI:15377"/>
        <dbReference type="ChEBI" id="CHEBI:58053"/>
        <dbReference type="ChEBI" id="CHEBI:58467"/>
        <dbReference type="EC" id="3.5.4.10"/>
    </reaction>
</comment>
<evidence type="ECO:0000256" key="3">
    <source>
        <dbReference type="ARBA" id="ARBA00007667"/>
    </source>
</evidence>
<dbReference type="KEGG" id="cna:AB433_01555"/>
<dbReference type="PANTHER" id="PTHR11692:SF0">
    <property type="entry name" value="BIFUNCTIONAL PURINE BIOSYNTHESIS PROTEIN ATIC"/>
    <property type="match status" value="1"/>
</dbReference>
<dbReference type="RefSeq" id="WP_047819653.1">
    <property type="nucleotide sequence ID" value="NZ_CP011770.1"/>
</dbReference>
<dbReference type="SUPFAM" id="SSF53927">
    <property type="entry name" value="Cytidine deaminase-like"/>
    <property type="match status" value="1"/>
</dbReference>
<dbReference type="GO" id="GO:0006189">
    <property type="term" value="P:'de novo' IMP biosynthetic process"/>
    <property type="evidence" value="ECO:0007669"/>
    <property type="project" value="UniProtKB-UniRule"/>
</dbReference>
<evidence type="ECO:0000256" key="5">
    <source>
        <dbReference type="ARBA" id="ARBA00022755"/>
    </source>
</evidence>
<dbReference type="EC" id="3.5.4.10" evidence="10"/>
<dbReference type="UniPathway" id="UPA00074">
    <property type="reaction ID" value="UER00133"/>
</dbReference>
<keyword evidence="4 10" id="KW-0808">Transferase</keyword>
<dbReference type="FunFam" id="3.40.50.1380:FF:000001">
    <property type="entry name" value="Bifunctional purine biosynthesis protein PurH"/>
    <property type="match status" value="1"/>
</dbReference>
<keyword evidence="6 10" id="KW-0378">Hydrolase</keyword>
<dbReference type="FunFam" id="3.40.140.20:FF:000001">
    <property type="entry name" value="Bifunctional purine biosynthesis protein PurH"/>
    <property type="match status" value="1"/>
</dbReference>
<keyword evidence="7 10" id="KW-0511">Multifunctional enzyme</keyword>
<dbReference type="Pfam" id="PF02142">
    <property type="entry name" value="MGS"/>
    <property type="match status" value="1"/>
</dbReference>
<evidence type="ECO:0000256" key="10">
    <source>
        <dbReference type="HAMAP-Rule" id="MF_00139"/>
    </source>
</evidence>
<evidence type="ECO:0000256" key="2">
    <source>
        <dbReference type="ARBA" id="ARBA00004954"/>
    </source>
</evidence>
<organism evidence="11 12">
    <name type="scientific">Croceicoccus naphthovorans</name>
    <dbReference type="NCBI Taxonomy" id="1348774"/>
    <lineage>
        <taxon>Bacteria</taxon>
        <taxon>Pseudomonadati</taxon>
        <taxon>Pseudomonadota</taxon>
        <taxon>Alphaproteobacteria</taxon>
        <taxon>Sphingomonadales</taxon>
        <taxon>Erythrobacteraceae</taxon>
        <taxon>Croceicoccus</taxon>
    </lineage>
</organism>
<dbReference type="PANTHER" id="PTHR11692">
    <property type="entry name" value="BIFUNCTIONAL PURINE BIOSYNTHESIS PROTEIN PURH"/>
    <property type="match status" value="1"/>
</dbReference>
<dbReference type="GO" id="GO:0005829">
    <property type="term" value="C:cytosol"/>
    <property type="evidence" value="ECO:0007669"/>
    <property type="project" value="TreeGrafter"/>
</dbReference>
<evidence type="ECO:0000256" key="6">
    <source>
        <dbReference type="ARBA" id="ARBA00022801"/>
    </source>
</evidence>
<dbReference type="InterPro" id="IPR036914">
    <property type="entry name" value="MGS-like_dom_sf"/>
</dbReference>
<dbReference type="PATRIC" id="fig|1348774.3.peg.328"/>
<dbReference type="Gene3D" id="3.40.140.20">
    <property type="match status" value="2"/>
</dbReference>
<gene>
    <name evidence="10 11" type="primary">purH</name>
    <name evidence="11" type="ORF">AB433_01555</name>
</gene>
<keyword evidence="5 10" id="KW-0658">Purine biosynthesis</keyword>
<dbReference type="HAMAP" id="MF_00139">
    <property type="entry name" value="PurH"/>
    <property type="match status" value="1"/>
</dbReference>
<dbReference type="NCBIfam" id="NF002049">
    <property type="entry name" value="PRK00881.1"/>
    <property type="match status" value="1"/>
</dbReference>
<evidence type="ECO:0000256" key="9">
    <source>
        <dbReference type="ARBA" id="ARBA00050687"/>
    </source>
</evidence>
<dbReference type="PIRSF" id="PIRSF000414">
    <property type="entry name" value="AICARFT_IMPCHas"/>
    <property type="match status" value="1"/>
</dbReference>
<proteinExistence type="inferred from homology"/>
<evidence type="ECO:0000256" key="4">
    <source>
        <dbReference type="ARBA" id="ARBA00022679"/>
    </source>
</evidence>
<dbReference type="STRING" id="1348774.AB433_01555"/>
<comment type="catalytic activity">
    <reaction evidence="8 10">
        <text>(6R)-10-formyltetrahydrofolate + 5-amino-1-(5-phospho-beta-D-ribosyl)imidazole-4-carboxamide = 5-formamido-1-(5-phospho-D-ribosyl)imidazole-4-carboxamide + (6S)-5,6,7,8-tetrahydrofolate</text>
        <dbReference type="Rhea" id="RHEA:22192"/>
        <dbReference type="ChEBI" id="CHEBI:57453"/>
        <dbReference type="ChEBI" id="CHEBI:58467"/>
        <dbReference type="ChEBI" id="CHEBI:58475"/>
        <dbReference type="ChEBI" id="CHEBI:195366"/>
        <dbReference type="EC" id="2.1.2.3"/>
    </reaction>
</comment>
<name>A0A0G3XCP1_9SPHN</name>
<evidence type="ECO:0000256" key="8">
    <source>
        <dbReference type="ARBA" id="ARBA00050488"/>
    </source>
</evidence>
<evidence type="ECO:0000256" key="7">
    <source>
        <dbReference type="ARBA" id="ARBA00023268"/>
    </source>
</evidence>
<evidence type="ECO:0000313" key="11">
    <source>
        <dbReference type="EMBL" id="AKM08957.1"/>
    </source>
</evidence>
<dbReference type="NCBIfam" id="TIGR00355">
    <property type="entry name" value="purH"/>
    <property type="match status" value="1"/>
</dbReference>
<accession>A0A0G3XCP1</accession>
<dbReference type="InterPro" id="IPR002695">
    <property type="entry name" value="PurH-like"/>
</dbReference>
<dbReference type="InterPro" id="IPR024051">
    <property type="entry name" value="AICAR_Tfase_dup_dom_sf"/>
</dbReference>